<evidence type="ECO:0000256" key="9">
    <source>
        <dbReference type="ARBA" id="ARBA00022989"/>
    </source>
</evidence>
<dbReference type="SUPFAM" id="SSF144091">
    <property type="entry name" value="Rhomboid-like"/>
    <property type="match status" value="1"/>
</dbReference>
<dbReference type="Proteomes" id="UP000623129">
    <property type="component" value="Unassembled WGS sequence"/>
</dbReference>
<evidence type="ECO:0000256" key="2">
    <source>
        <dbReference type="ARBA" id="ARBA00009045"/>
    </source>
</evidence>
<evidence type="ECO:0000256" key="11">
    <source>
        <dbReference type="PROSITE-ProRule" id="PRU00322"/>
    </source>
</evidence>
<dbReference type="PANTHER" id="PTHR43066">
    <property type="entry name" value="RHOMBOID-RELATED PROTEIN"/>
    <property type="match status" value="1"/>
</dbReference>
<evidence type="ECO:0000313" key="15">
    <source>
        <dbReference type="Proteomes" id="UP000623129"/>
    </source>
</evidence>
<evidence type="ECO:0000256" key="8">
    <source>
        <dbReference type="ARBA" id="ARBA00022833"/>
    </source>
</evidence>
<dbReference type="InterPro" id="IPR022764">
    <property type="entry name" value="Peptidase_S54_rhomboid_dom"/>
</dbReference>
<dbReference type="GO" id="GO:0016020">
    <property type="term" value="C:membrane"/>
    <property type="evidence" value="ECO:0007669"/>
    <property type="project" value="UniProtKB-SubCell"/>
</dbReference>
<dbReference type="GO" id="GO:0006508">
    <property type="term" value="P:proteolysis"/>
    <property type="evidence" value="ECO:0007669"/>
    <property type="project" value="UniProtKB-KW"/>
</dbReference>
<protein>
    <submittedName>
        <fullName evidence="14">Rhomboid-like protein 14</fullName>
    </submittedName>
</protein>
<dbReference type="FunFam" id="1.20.1540.10:FF:000026">
    <property type="entry name" value="Rhomboid-like protein 14, mitochondrial"/>
    <property type="match status" value="1"/>
</dbReference>
<evidence type="ECO:0000259" key="13">
    <source>
        <dbReference type="PROSITE" id="PS50199"/>
    </source>
</evidence>
<keyword evidence="3" id="KW-0645">Protease</keyword>
<reference evidence="14" key="1">
    <citation type="submission" date="2020-01" db="EMBL/GenBank/DDBJ databases">
        <title>Genome sequence of Kobresia littledalei, the first chromosome-level genome in the family Cyperaceae.</title>
        <authorList>
            <person name="Qu G."/>
        </authorList>
    </citation>
    <scope>NUCLEOTIDE SEQUENCE</scope>
    <source>
        <strain evidence="14">C.B.Clarke</strain>
        <tissue evidence="14">Leaf</tissue>
    </source>
</reference>
<evidence type="ECO:0000256" key="6">
    <source>
        <dbReference type="ARBA" id="ARBA00022771"/>
    </source>
</evidence>
<keyword evidence="7" id="KW-0378">Hydrolase</keyword>
<dbReference type="GO" id="GO:0004252">
    <property type="term" value="F:serine-type endopeptidase activity"/>
    <property type="evidence" value="ECO:0007669"/>
    <property type="project" value="InterPro"/>
</dbReference>
<dbReference type="InterPro" id="IPR035952">
    <property type="entry name" value="Rhomboid-like_sf"/>
</dbReference>
<feature type="domain" description="RanBP2-type" evidence="13">
    <location>
        <begin position="270"/>
        <end position="299"/>
    </location>
</feature>
<feature type="transmembrane region" description="Helical" evidence="12">
    <location>
        <begin position="188"/>
        <end position="220"/>
    </location>
</feature>
<keyword evidence="8" id="KW-0862">Zinc</keyword>
<keyword evidence="4 12" id="KW-0812">Transmembrane</keyword>
<keyword evidence="15" id="KW-1185">Reference proteome</keyword>
<dbReference type="AlphaFoldDB" id="A0A833VJ15"/>
<organism evidence="14 15">
    <name type="scientific">Carex littledalei</name>
    <dbReference type="NCBI Taxonomy" id="544730"/>
    <lineage>
        <taxon>Eukaryota</taxon>
        <taxon>Viridiplantae</taxon>
        <taxon>Streptophyta</taxon>
        <taxon>Embryophyta</taxon>
        <taxon>Tracheophyta</taxon>
        <taxon>Spermatophyta</taxon>
        <taxon>Magnoliopsida</taxon>
        <taxon>Liliopsida</taxon>
        <taxon>Poales</taxon>
        <taxon>Cyperaceae</taxon>
        <taxon>Cyperoideae</taxon>
        <taxon>Cariceae</taxon>
        <taxon>Carex</taxon>
        <taxon>Carex subgen. Euthyceras</taxon>
    </lineage>
</organism>
<comment type="subcellular location">
    <subcellularLocation>
        <location evidence="1">Membrane</location>
        <topology evidence="1">Multi-pass membrane protein</topology>
    </subcellularLocation>
</comment>
<evidence type="ECO:0000256" key="1">
    <source>
        <dbReference type="ARBA" id="ARBA00004141"/>
    </source>
</evidence>
<comment type="similarity">
    <text evidence="2">Belongs to the peptidase S54 family.</text>
</comment>
<dbReference type="EMBL" id="SWLB01000021">
    <property type="protein sequence ID" value="KAF3324793.1"/>
    <property type="molecule type" value="Genomic_DNA"/>
</dbReference>
<dbReference type="InterPro" id="IPR036443">
    <property type="entry name" value="Znf_RanBP2_sf"/>
</dbReference>
<keyword evidence="9 12" id="KW-1133">Transmembrane helix</keyword>
<accession>A0A833VJ15</accession>
<keyword evidence="10 12" id="KW-0472">Membrane</keyword>
<evidence type="ECO:0000256" key="3">
    <source>
        <dbReference type="ARBA" id="ARBA00022670"/>
    </source>
</evidence>
<evidence type="ECO:0000256" key="5">
    <source>
        <dbReference type="ARBA" id="ARBA00022723"/>
    </source>
</evidence>
<evidence type="ECO:0000256" key="12">
    <source>
        <dbReference type="SAM" id="Phobius"/>
    </source>
</evidence>
<comment type="caution">
    <text evidence="14">The sequence shown here is derived from an EMBL/GenBank/DDBJ whole genome shotgun (WGS) entry which is preliminary data.</text>
</comment>
<dbReference type="Gene3D" id="1.20.1540.10">
    <property type="entry name" value="Rhomboid-like"/>
    <property type="match status" value="1"/>
</dbReference>
<feature type="transmembrane region" description="Helical" evidence="12">
    <location>
        <begin position="117"/>
        <end position="143"/>
    </location>
</feature>
<evidence type="ECO:0000256" key="10">
    <source>
        <dbReference type="ARBA" id="ARBA00023136"/>
    </source>
</evidence>
<dbReference type="SUPFAM" id="SSF90209">
    <property type="entry name" value="Ran binding protein zinc finger-like"/>
    <property type="match status" value="1"/>
</dbReference>
<keyword evidence="6 11" id="KW-0863">Zinc-finger</keyword>
<sequence length="321" mass="35584">MDSYGVGWRGRVSRGMFPLLALHVANEYSRLGSIPPVTSGLILANSLIFLRPGPLHRLLPSINRVWFNPHLIFKNRDLRRFFLSAFYHVNEPHLVYNMMSLLWKGIQLETSMGSIDFASMVASLLALSQGATVILAKSLLLLFDYEAPYYNQFSVGFSGVLFALKVVLNAHSDADYSVVHGLVIPSKYAAWAELLLIQLFVPDASFIGHLGGILAGIFYVRLRRSFSGPGPINLLLGGFVKMLSWPLRFVRGSGSRLSGRGRVGRGSAGTGGVWRCPLCTFDNSGGVDVCEMCSTARGTMSDSQQFSMDEIRQRRLQRFNR</sequence>
<name>A0A833VJ15_9POAL</name>
<gene>
    <name evidence="14" type="ORF">FCM35_KLT10950</name>
</gene>
<evidence type="ECO:0000256" key="7">
    <source>
        <dbReference type="ARBA" id="ARBA00022801"/>
    </source>
</evidence>
<dbReference type="PROSITE" id="PS01358">
    <property type="entry name" value="ZF_RANBP2_1"/>
    <property type="match status" value="1"/>
</dbReference>
<dbReference type="SMART" id="SM00547">
    <property type="entry name" value="ZnF_RBZ"/>
    <property type="match status" value="1"/>
</dbReference>
<keyword evidence="5" id="KW-0479">Metal-binding</keyword>
<evidence type="ECO:0000313" key="14">
    <source>
        <dbReference type="EMBL" id="KAF3324793.1"/>
    </source>
</evidence>
<evidence type="ECO:0000256" key="4">
    <source>
        <dbReference type="ARBA" id="ARBA00022692"/>
    </source>
</evidence>
<dbReference type="InterPro" id="IPR001876">
    <property type="entry name" value="Znf_RanBP2"/>
</dbReference>
<dbReference type="Gene3D" id="2.30.30.380">
    <property type="entry name" value="Zn-finger domain of Sec23/24"/>
    <property type="match status" value="1"/>
</dbReference>
<dbReference type="PANTHER" id="PTHR43066:SF1">
    <property type="entry name" value="RHOMBOID PROTEIN 2"/>
    <property type="match status" value="1"/>
</dbReference>
<dbReference type="GO" id="GO:0008270">
    <property type="term" value="F:zinc ion binding"/>
    <property type="evidence" value="ECO:0007669"/>
    <property type="project" value="UniProtKB-KW"/>
</dbReference>
<proteinExistence type="inferred from homology"/>
<dbReference type="PROSITE" id="PS50199">
    <property type="entry name" value="ZF_RANBP2_2"/>
    <property type="match status" value="1"/>
</dbReference>
<dbReference type="Pfam" id="PF01694">
    <property type="entry name" value="Rhomboid"/>
    <property type="match status" value="1"/>
</dbReference>
<dbReference type="OrthoDB" id="10257275at2759"/>